<dbReference type="InterPro" id="IPR006497">
    <property type="entry name" value="Phage_lambda_VrpO_N"/>
</dbReference>
<dbReference type="AlphaFoldDB" id="A0A0F5EWZ0"/>
<dbReference type="RefSeq" id="WP_046098979.1">
    <property type="nucleotide sequence ID" value="NZ_LAEN01000114.1"/>
</dbReference>
<dbReference type="STRING" id="728.VY92_11790"/>
<reference evidence="3 5" key="1">
    <citation type="submission" date="2018-06" db="EMBL/GenBank/DDBJ databases">
        <authorList>
            <consortium name="Pathogen Informatics"/>
            <person name="Doyle S."/>
        </authorList>
    </citation>
    <scope>NUCLEOTIDE SEQUENCE [LARGE SCALE GENOMIC DNA]</scope>
    <source>
        <strain evidence="3 5">NCTC10926</strain>
    </source>
</reference>
<dbReference type="Proteomes" id="UP000254620">
    <property type="component" value="Unassembled WGS sequence"/>
</dbReference>
<evidence type="ECO:0000256" key="1">
    <source>
        <dbReference type="SAM" id="MobiDB-lite"/>
    </source>
</evidence>
<dbReference type="NCBIfam" id="TIGR01610">
    <property type="entry name" value="phage_O_Nterm"/>
    <property type="match status" value="1"/>
</dbReference>
<evidence type="ECO:0000313" key="3">
    <source>
        <dbReference type="EMBL" id="SUU97316.1"/>
    </source>
</evidence>
<gene>
    <name evidence="3" type="ORF">NCTC10926_00697</name>
    <name evidence="4" type="ORF">NCTC10926_00869</name>
</gene>
<dbReference type="EMBL" id="UFSW01000001">
    <property type="protein sequence ID" value="SUU97480.1"/>
    <property type="molecule type" value="Genomic_DNA"/>
</dbReference>
<dbReference type="InterPro" id="IPR036388">
    <property type="entry name" value="WH-like_DNA-bd_sf"/>
</dbReference>
<proteinExistence type="predicted"/>
<organism evidence="3 5">
    <name type="scientific">Avibacterium paragallinarum</name>
    <name type="common">Haemophilus gallinarum</name>
    <dbReference type="NCBI Taxonomy" id="728"/>
    <lineage>
        <taxon>Bacteria</taxon>
        <taxon>Pseudomonadati</taxon>
        <taxon>Pseudomonadota</taxon>
        <taxon>Gammaproteobacteria</taxon>
        <taxon>Pasteurellales</taxon>
        <taxon>Pasteurellaceae</taxon>
        <taxon>Avibacterium</taxon>
    </lineage>
</organism>
<name>A0A0F5EWZ0_AVIPA</name>
<evidence type="ECO:0000259" key="2">
    <source>
        <dbReference type="Pfam" id="PF04492"/>
    </source>
</evidence>
<dbReference type="EMBL" id="UFSW01000001">
    <property type="protein sequence ID" value="SUU97316.1"/>
    <property type="molecule type" value="Genomic_DNA"/>
</dbReference>
<feature type="compositionally biased region" description="Low complexity" evidence="1">
    <location>
        <begin position="126"/>
        <end position="139"/>
    </location>
</feature>
<dbReference type="eggNOG" id="ENOG5033H1I">
    <property type="taxonomic scope" value="Bacteria"/>
</dbReference>
<dbReference type="OrthoDB" id="7510727at2"/>
<dbReference type="Pfam" id="PF04492">
    <property type="entry name" value="Phage_rep_O"/>
    <property type="match status" value="1"/>
</dbReference>
<feature type="domain" description="Bacteriophage lambda Replication protein O N-terminal" evidence="2">
    <location>
        <begin position="11"/>
        <end position="88"/>
    </location>
</feature>
<evidence type="ECO:0000313" key="5">
    <source>
        <dbReference type="Proteomes" id="UP000254620"/>
    </source>
</evidence>
<feature type="region of interest" description="Disordered" evidence="1">
    <location>
        <begin position="109"/>
        <end position="143"/>
    </location>
</feature>
<sequence>MSNQFIPNSFQLPNSVVDDLIRDLTGSELKCYLVIVRKTKGWNKEYDAISISQLMEVTGLSNRAVIDACNRLTEIGLLTRQKGARGVNVFTPNLCKKFTSEESSPVKKVHSTCEESSQDPVKKVHTQNNNKNTTQNNNKKINKKSSVEQSEFELCFADFWQAGLVKVNRAKALKSFGTAFKSSGKSIREFTDMLVLDIRRRFSLGQFGFEKLHPTTYLNNRRWEDDYSQPENVKALPNPLNNKPDAHSGFAKKIYGETKTPEWAEDFINV</sequence>
<dbReference type="Gene3D" id="1.10.10.10">
    <property type="entry name" value="Winged helix-like DNA-binding domain superfamily/Winged helix DNA-binding domain"/>
    <property type="match status" value="1"/>
</dbReference>
<dbReference type="GO" id="GO:0006260">
    <property type="term" value="P:DNA replication"/>
    <property type="evidence" value="ECO:0007669"/>
    <property type="project" value="InterPro"/>
</dbReference>
<evidence type="ECO:0000313" key="4">
    <source>
        <dbReference type="EMBL" id="SUU97480.1"/>
    </source>
</evidence>
<accession>A0A0F5EWZ0</accession>
<protein>
    <submittedName>
        <fullName evidence="3">Phage replication protein O, N-terminal domain</fullName>
    </submittedName>
</protein>